<accession>A0A3S9B999</accession>
<dbReference type="KEGG" id="abaw:D5400_20950"/>
<dbReference type="AlphaFoldDB" id="A0A3S9B999"/>
<dbReference type="InterPro" id="IPR047676">
    <property type="entry name" value="FxLYD_dom"/>
</dbReference>
<evidence type="ECO:0008006" key="4">
    <source>
        <dbReference type="Google" id="ProtNLM"/>
    </source>
</evidence>
<protein>
    <recommendedName>
        <fullName evidence="4">DUF3426 domain-containing protein</fullName>
    </recommendedName>
</protein>
<keyword evidence="3" id="KW-1185">Reference proteome</keyword>
<keyword evidence="1" id="KW-1133">Transmembrane helix</keyword>
<evidence type="ECO:0000256" key="1">
    <source>
        <dbReference type="SAM" id="Phobius"/>
    </source>
</evidence>
<evidence type="ECO:0000313" key="3">
    <source>
        <dbReference type="Proteomes" id="UP000268192"/>
    </source>
</evidence>
<sequence length="189" mass="20052">MSIDVIPPQNFTRQAPRGVLIGDSRVVDAEFIDIDSVADTTVRFREVARATAASPSVDLSAAPKRRGRSDAAFWAALILLSAATFWISGGHALAKLTGYGPQIQVTDVNSHIVATRLGDVLFITGRVENGGDRAVSLPQVHVNVGDSFALADVIAGTERLAAGGSVRFEARIPRADLVDVPPSVQLLKR</sequence>
<dbReference type="EMBL" id="CP032509">
    <property type="protein sequence ID" value="AZN73424.1"/>
    <property type="molecule type" value="Genomic_DNA"/>
</dbReference>
<dbReference type="NCBIfam" id="NF038353">
    <property type="entry name" value="FxLYD_dom"/>
    <property type="match status" value="1"/>
</dbReference>
<gene>
    <name evidence="2" type="ORF">D5400_20950</name>
</gene>
<feature type="transmembrane region" description="Helical" evidence="1">
    <location>
        <begin position="71"/>
        <end position="94"/>
    </location>
</feature>
<keyword evidence="1" id="KW-0472">Membrane</keyword>
<proteinExistence type="predicted"/>
<dbReference type="OrthoDB" id="8029632at2"/>
<dbReference type="RefSeq" id="WP_126012372.1">
    <property type="nucleotide sequence ID" value="NZ_CP032509.1"/>
</dbReference>
<organism evidence="2 3">
    <name type="scientific">Georhizobium profundi</name>
    <dbReference type="NCBI Taxonomy" id="2341112"/>
    <lineage>
        <taxon>Bacteria</taxon>
        <taxon>Pseudomonadati</taxon>
        <taxon>Pseudomonadota</taxon>
        <taxon>Alphaproteobacteria</taxon>
        <taxon>Hyphomicrobiales</taxon>
        <taxon>Rhizobiaceae</taxon>
        <taxon>Georhizobium</taxon>
    </lineage>
</organism>
<keyword evidence="1" id="KW-0812">Transmembrane</keyword>
<dbReference type="Proteomes" id="UP000268192">
    <property type="component" value="Chromosome"/>
</dbReference>
<evidence type="ECO:0000313" key="2">
    <source>
        <dbReference type="EMBL" id="AZN73424.1"/>
    </source>
</evidence>
<reference evidence="2 3" key="1">
    <citation type="submission" date="2018-09" db="EMBL/GenBank/DDBJ databases">
        <title>Marinorhizobium profundi gen. nov., sp. nov., isolated from a deep-sea sediment sample from the New Britain Trench and proposal of Marinorhizobiaceae fam. nov. in the order Rhizobiales of the class Alphaproteobacteria.</title>
        <authorList>
            <person name="Cao J."/>
        </authorList>
    </citation>
    <scope>NUCLEOTIDE SEQUENCE [LARGE SCALE GENOMIC DNA]</scope>
    <source>
        <strain evidence="2 3">WS11</strain>
    </source>
</reference>
<name>A0A3S9B999_9HYPH</name>